<evidence type="ECO:0000256" key="16">
    <source>
        <dbReference type="SAM" id="MobiDB-lite"/>
    </source>
</evidence>
<evidence type="ECO:0000256" key="11">
    <source>
        <dbReference type="ARBA" id="ARBA00038053"/>
    </source>
</evidence>
<evidence type="ECO:0000256" key="8">
    <source>
        <dbReference type="ARBA" id="ARBA00023136"/>
    </source>
</evidence>
<dbReference type="GO" id="GO:0032153">
    <property type="term" value="C:cell division site"/>
    <property type="evidence" value="ECO:0007669"/>
    <property type="project" value="TreeGrafter"/>
</dbReference>
<keyword evidence="2" id="KW-0328">Glycosyltransferase</keyword>
<feature type="transmembrane region" description="Helical" evidence="17">
    <location>
        <begin position="179"/>
        <end position="196"/>
    </location>
</feature>
<reference evidence="18" key="1">
    <citation type="submission" date="2019-03" db="EMBL/GenBank/DDBJ databases">
        <title>Lake Tanganyika Metagenome-Assembled Genomes (MAGs).</title>
        <authorList>
            <person name="Tran P."/>
        </authorList>
    </citation>
    <scope>NUCLEOTIDE SEQUENCE</scope>
    <source>
        <strain evidence="18">K_DeepCast_150m_m2_040</strain>
    </source>
</reference>
<sequence>MVSRASTSSGTLRPAVRPSGRKCRGLTSYRLASGVSVGQWQGARRPERPSAPIDSTVLFVVVTLVLIGVTLVYATTCHKGIAFLTSQGLRAATGFLVLLLGAKLRYTLWNGKAKWVVLTVSVAALVLTLVVGFMFKDAQRWMRIGPFTFQPAEFAKYGLLVWLAGYFDSLKELGKEHHVLWGFLLPLAVVLGVVGLTLLQPAVGTSFIIAFGSLALFVVMGVKWSRLLITVAVGVALFILAVTCIPHARDRLARFRAGRHRQQEQSLIAIGSGGPFGRGLGESRQKFQFLPKMYNDFIFAEIGEEFGFIGSVAVCLLYLILFLYGMRISSEARTPFGQNLAAGVSITIFLYAIVHIAVALGLIPTTGQPLPFISSGGSALLSNLSAIGLLLNISRYRRNRVAVDLPPPSRSSVLRFGPASAPARHKVLVLGRFGGRV</sequence>
<evidence type="ECO:0000256" key="7">
    <source>
        <dbReference type="ARBA" id="ARBA00022989"/>
    </source>
</evidence>
<evidence type="ECO:0000313" key="19">
    <source>
        <dbReference type="Proteomes" id="UP000779900"/>
    </source>
</evidence>
<keyword evidence="18" id="KW-0132">Cell division</keyword>
<feature type="transmembrane region" description="Helical" evidence="17">
    <location>
        <begin position="147"/>
        <end position="167"/>
    </location>
</feature>
<evidence type="ECO:0000256" key="17">
    <source>
        <dbReference type="SAM" id="Phobius"/>
    </source>
</evidence>
<evidence type="ECO:0000313" key="18">
    <source>
        <dbReference type="EMBL" id="MBM3332130.1"/>
    </source>
</evidence>
<keyword evidence="4 17" id="KW-0812">Transmembrane</keyword>
<evidence type="ECO:0000256" key="4">
    <source>
        <dbReference type="ARBA" id="ARBA00022692"/>
    </source>
</evidence>
<dbReference type="EC" id="2.4.99.28" evidence="14"/>
<feature type="transmembrane region" description="Helical" evidence="17">
    <location>
        <begin position="340"/>
        <end position="363"/>
    </location>
</feature>
<evidence type="ECO:0000256" key="14">
    <source>
        <dbReference type="ARBA" id="ARBA00044770"/>
    </source>
</evidence>
<keyword evidence="18" id="KW-0131">Cell cycle</keyword>
<dbReference type="InterPro" id="IPR001182">
    <property type="entry name" value="FtsW/RodA"/>
</dbReference>
<dbReference type="AlphaFoldDB" id="A0A938BS02"/>
<proteinExistence type="inferred from homology"/>
<comment type="similarity">
    <text evidence="11">Belongs to the SEDS family. FtsW subfamily.</text>
</comment>
<evidence type="ECO:0000256" key="13">
    <source>
        <dbReference type="ARBA" id="ARBA00041418"/>
    </source>
</evidence>
<organism evidence="18 19">
    <name type="scientific">candidate division WOR-3 bacterium</name>
    <dbReference type="NCBI Taxonomy" id="2052148"/>
    <lineage>
        <taxon>Bacteria</taxon>
        <taxon>Bacteria division WOR-3</taxon>
    </lineage>
</organism>
<feature type="transmembrane region" description="Helical" evidence="17">
    <location>
        <begin position="53"/>
        <end position="74"/>
    </location>
</feature>
<keyword evidence="3" id="KW-0808">Transferase</keyword>
<dbReference type="GO" id="GO:0008955">
    <property type="term" value="F:peptidoglycan glycosyltransferase activity"/>
    <property type="evidence" value="ECO:0007669"/>
    <property type="project" value="UniProtKB-EC"/>
</dbReference>
<dbReference type="EMBL" id="VGIR01000062">
    <property type="protein sequence ID" value="MBM3332130.1"/>
    <property type="molecule type" value="Genomic_DNA"/>
</dbReference>
<dbReference type="PANTHER" id="PTHR30474:SF2">
    <property type="entry name" value="PEPTIDOGLYCAN GLYCOSYLTRANSFERASE FTSW-RELATED"/>
    <property type="match status" value="1"/>
</dbReference>
<evidence type="ECO:0000256" key="12">
    <source>
        <dbReference type="ARBA" id="ARBA00041185"/>
    </source>
</evidence>
<evidence type="ECO:0000256" key="5">
    <source>
        <dbReference type="ARBA" id="ARBA00022960"/>
    </source>
</evidence>
<comment type="subcellular location">
    <subcellularLocation>
        <location evidence="1">Membrane</location>
        <topology evidence="1">Multi-pass membrane protein</topology>
    </subcellularLocation>
</comment>
<comment type="catalytic activity">
    <reaction evidence="15">
        <text>[GlcNAc-(1-&gt;4)-Mur2Ac(oyl-L-Ala-gamma-D-Glu-L-Lys-D-Ala-D-Ala)](n)-di-trans,octa-cis-undecaprenyl diphosphate + beta-D-GlcNAc-(1-&gt;4)-Mur2Ac(oyl-L-Ala-gamma-D-Glu-L-Lys-D-Ala-D-Ala)-di-trans,octa-cis-undecaprenyl diphosphate = [GlcNAc-(1-&gt;4)-Mur2Ac(oyl-L-Ala-gamma-D-Glu-L-Lys-D-Ala-D-Ala)](n+1)-di-trans,octa-cis-undecaprenyl diphosphate + di-trans,octa-cis-undecaprenyl diphosphate + H(+)</text>
        <dbReference type="Rhea" id="RHEA:23708"/>
        <dbReference type="Rhea" id="RHEA-COMP:9602"/>
        <dbReference type="Rhea" id="RHEA-COMP:9603"/>
        <dbReference type="ChEBI" id="CHEBI:15378"/>
        <dbReference type="ChEBI" id="CHEBI:58405"/>
        <dbReference type="ChEBI" id="CHEBI:60033"/>
        <dbReference type="ChEBI" id="CHEBI:78435"/>
        <dbReference type="EC" id="2.4.99.28"/>
    </reaction>
</comment>
<dbReference type="GO" id="GO:0009252">
    <property type="term" value="P:peptidoglycan biosynthetic process"/>
    <property type="evidence" value="ECO:0007669"/>
    <property type="project" value="UniProtKB-KW"/>
</dbReference>
<name>A0A938BS02_UNCW3</name>
<keyword evidence="8 17" id="KW-0472">Membrane</keyword>
<dbReference type="GO" id="GO:0015648">
    <property type="term" value="F:lipid-linked peptidoglycan transporter activity"/>
    <property type="evidence" value="ECO:0007669"/>
    <property type="project" value="TreeGrafter"/>
</dbReference>
<dbReference type="GO" id="GO:0051301">
    <property type="term" value="P:cell division"/>
    <property type="evidence" value="ECO:0007669"/>
    <property type="project" value="UniProtKB-KW"/>
</dbReference>
<feature type="transmembrane region" description="Helical" evidence="17">
    <location>
        <begin position="227"/>
        <end position="248"/>
    </location>
</feature>
<evidence type="ECO:0000256" key="1">
    <source>
        <dbReference type="ARBA" id="ARBA00004141"/>
    </source>
</evidence>
<keyword evidence="7 17" id="KW-1133">Transmembrane helix</keyword>
<protein>
    <recommendedName>
        <fullName evidence="12">Probable peptidoglycan glycosyltransferase FtsW</fullName>
        <ecNumber evidence="14">2.4.99.28</ecNumber>
    </recommendedName>
    <alternativeName>
        <fullName evidence="13">Cell division protein FtsW</fullName>
    </alternativeName>
    <alternativeName>
        <fullName evidence="10">Cell wall polymerase</fullName>
    </alternativeName>
    <alternativeName>
        <fullName evidence="9">Peptidoglycan polymerase</fullName>
    </alternativeName>
</protein>
<dbReference type="PANTHER" id="PTHR30474">
    <property type="entry name" value="CELL CYCLE PROTEIN"/>
    <property type="match status" value="1"/>
</dbReference>
<feature type="transmembrane region" description="Helical" evidence="17">
    <location>
        <begin position="306"/>
        <end position="328"/>
    </location>
</feature>
<feature type="transmembrane region" description="Helical" evidence="17">
    <location>
        <begin position="113"/>
        <end position="135"/>
    </location>
</feature>
<feature type="compositionally biased region" description="Polar residues" evidence="16">
    <location>
        <begin position="1"/>
        <end position="11"/>
    </location>
</feature>
<comment type="caution">
    <text evidence="18">The sequence shown here is derived from an EMBL/GenBank/DDBJ whole genome shotgun (WGS) entry which is preliminary data.</text>
</comment>
<evidence type="ECO:0000256" key="3">
    <source>
        <dbReference type="ARBA" id="ARBA00022679"/>
    </source>
</evidence>
<evidence type="ECO:0000256" key="15">
    <source>
        <dbReference type="ARBA" id="ARBA00049902"/>
    </source>
</evidence>
<evidence type="ECO:0000256" key="9">
    <source>
        <dbReference type="ARBA" id="ARBA00032370"/>
    </source>
</evidence>
<dbReference type="Proteomes" id="UP000779900">
    <property type="component" value="Unassembled WGS sequence"/>
</dbReference>
<feature type="transmembrane region" description="Helical" evidence="17">
    <location>
        <begin position="369"/>
        <end position="391"/>
    </location>
</feature>
<dbReference type="Pfam" id="PF01098">
    <property type="entry name" value="FTSW_RODA_SPOVE"/>
    <property type="match status" value="1"/>
</dbReference>
<feature type="transmembrane region" description="Helical" evidence="17">
    <location>
        <begin position="202"/>
        <end position="220"/>
    </location>
</feature>
<evidence type="ECO:0000256" key="10">
    <source>
        <dbReference type="ARBA" id="ARBA00033270"/>
    </source>
</evidence>
<evidence type="ECO:0000256" key="2">
    <source>
        <dbReference type="ARBA" id="ARBA00022676"/>
    </source>
</evidence>
<keyword evidence="6" id="KW-0573">Peptidoglycan synthesis</keyword>
<keyword evidence="5" id="KW-0133">Cell shape</keyword>
<evidence type="ECO:0000256" key="6">
    <source>
        <dbReference type="ARBA" id="ARBA00022984"/>
    </source>
</evidence>
<accession>A0A938BS02</accession>
<feature type="transmembrane region" description="Helical" evidence="17">
    <location>
        <begin position="80"/>
        <end position="101"/>
    </location>
</feature>
<dbReference type="GO" id="GO:0008360">
    <property type="term" value="P:regulation of cell shape"/>
    <property type="evidence" value="ECO:0007669"/>
    <property type="project" value="UniProtKB-KW"/>
</dbReference>
<gene>
    <name evidence="18" type="ORF">FJY68_09850</name>
</gene>
<dbReference type="GO" id="GO:0005886">
    <property type="term" value="C:plasma membrane"/>
    <property type="evidence" value="ECO:0007669"/>
    <property type="project" value="TreeGrafter"/>
</dbReference>
<feature type="region of interest" description="Disordered" evidence="16">
    <location>
        <begin position="1"/>
        <end position="21"/>
    </location>
</feature>